<evidence type="ECO:0000313" key="2">
    <source>
        <dbReference type="Proteomes" id="UP000034410"/>
    </source>
</evidence>
<gene>
    <name evidence="1" type="ORF">AAY24_17270</name>
</gene>
<accession>A0A0F7K2K8</accession>
<dbReference type="OrthoDB" id="9781578at2"/>
<dbReference type="KEGG" id="seds:AAY24_17270"/>
<dbReference type="RefSeq" id="WP_046860720.1">
    <property type="nucleotide sequence ID" value="NZ_CP011412.1"/>
</dbReference>
<dbReference type="Proteomes" id="UP000034410">
    <property type="component" value="Chromosome"/>
</dbReference>
<dbReference type="AlphaFoldDB" id="A0A0F7K2K8"/>
<organism evidence="1 2">
    <name type="scientific">Sedimenticola thiotaurini</name>
    <dbReference type="NCBI Taxonomy" id="1543721"/>
    <lineage>
        <taxon>Bacteria</taxon>
        <taxon>Pseudomonadati</taxon>
        <taxon>Pseudomonadota</taxon>
        <taxon>Gammaproteobacteria</taxon>
        <taxon>Chromatiales</taxon>
        <taxon>Sedimenticolaceae</taxon>
        <taxon>Sedimenticola</taxon>
    </lineage>
</organism>
<sequence length="184" mass="21244">MALRLKSQWHKEESERSLEEIGGAIAFNAWRLGVDKAINLHSQHFAYRDDAQRLAVVAEYLIFQALAVERMLYESITDEQRRELVTAMVLKLADHYEENSQSLLGAGDYRTSFIETFNQRAGEYAEFGYTDEGPTYPFLRHLGYEIQQAMGDSQVNRWVIDQVMDSDAPELLKQLTRTVKNLFS</sequence>
<reference evidence="1 2" key="1">
    <citation type="journal article" date="2015" name="Genome Announc.">
        <title>Complete Genome Sequence of Sedimenticola thiotaurini Strain SIP-G1, a Polyphosphate- and Polyhydroxyalkanoate-Accumulating Sulfur-Oxidizing Gammaproteobacterium Isolated from Salt Marsh Sediments.</title>
        <authorList>
            <person name="Flood B.E."/>
            <person name="Jones D.S."/>
            <person name="Bailey J.V."/>
        </authorList>
    </citation>
    <scope>NUCLEOTIDE SEQUENCE [LARGE SCALE GENOMIC DNA]</scope>
    <source>
        <strain evidence="1 2">SIP-G1</strain>
    </source>
</reference>
<evidence type="ECO:0000313" key="1">
    <source>
        <dbReference type="EMBL" id="AKH21799.1"/>
    </source>
</evidence>
<protein>
    <submittedName>
        <fullName evidence="1">Uncharacterized protein</fullName>
    </submittedName>
</protein>
<name>A0A0F7K2K8_9GAMM</name>
<dbReference type="EMBL" id="CP011412">
    <property type="protein sequence ID" value="AKH21799.1"/>
    <property type="molecule type" value="Genomic_DNA"/>
</dbReference>
<keyword evidence="2" id="KW-1185">Reference proteome</keyword>
<proteinExistence type="predicted"/>